<dbReference type="InterPro" id="IPR011009">
    <property type="entry name" value="Kinase-like_dom_sf"/>
</dbReference>
<evidence type="ECO:0000256" key="14">
    <source>
        <dbReference type="ARBA" id="ARBA00023136"/>
    </source>
</evidence>
<evidence type="ECO:0000256" key="10">
    <source>
        <dbReference type="ARBA" id="ARBA00022741"/>
    </source>
</evidence>
<dbReference type="Gene3D" id="1.10.510.10">
    <property type="entry name" value="Transferase(Phosphotransferase) domain 1"/>
    <property type="match status" value="1"/>
</dbReference>
<dbReference type="InterPro" id="IPR050528">
    <property type="entry name" value="L-type_Lectin-RKs"/>
</dbReference>
<keyword evidence="23" id="KW-1185">Reference proteome</keyword>
<comment type="similarity">
    <text evidence="3">In the C-terminal section; belongs to the protein kinase superfamily. Ser/Thr protein kinase family.</text>
</comment>
<dbReference type="GO" id="GO:0016020">
    <property type="term" value="C:membrane"/>
    <property type="evidence" value="ECO:0007669"/>
    <property type="project" value="UniProtKB-SubCell"/>
</dbReference>
<evidence type="ECO:0000256" key="20">
    <source>
        <dbReference type="SAM" id="Phobius"/>
    </source>
</evidence>
<feature type="domain" description="Protein kinase" evidence="21">
    <location>
        <begin position="349"/>
        <end position="626"/>
    </location>
</feature>
<evidence type="ECO:0000256" key="8">
    <source>
        <dbReference type="ARBA" id="ARBA00022729"/>
    </source>
</evidence>
<feature type="transmembrane region" description="Helical" evidence="20">
    <location>
        <begin position="293"/>
        <end position="316"/>
    </location>
</feature>
<evidence type="ECO:0000259" key="21">
    <source>
        <dbReference type="PROSITE" id="PS50011"/>
    </source>
</evidence>
<evidence type="ECO:0000256" key="18">
    <source>
        <dbReference type="ARBA" id="ARBA00048679"/>
    </source>
</evidence>
<organism evidence="22 23">
    <name type="scientific">Saponaria officinalis</name>
    <name type="common">Common soapwort</name>
    <name type="synonym">Lychnis saponaria</name>
    <dbReference type="NCBI Taxonomy" id="3572"/>
    <lineage>
        <taxon>Eukaryota</taxon>
        <taxon>Viridiplantae</taxon>
        <taxon>Streptophyta</taxon>
        <taxon>Embryophyta</taxon>
        <taxon>Tracheophyta</taxon>
        <taxon>Spermatophyta</taxon>
        <taxon>Magnoliopsida</taxon>
        <taxon>eudicotyledons</taxon>
        <taxon>Gunneridae</taxon>
        <taxon>Pentapetalae</taxon>
        <taxon>Caryophyllales</taxon>
        <taxon>Caryophyllaceae</taxon>
        <taxon>Caryophylleae</taxon>
        <taxon>Saponaria</taxon>
    </lineage>
</organism>
<dbReference type="GO" id="GO:0005524">
    <property type="term" value="F:ATP binding"/>
    <property type="evidence" value="ECO:0007669"/>
    <property type="project" value="UniProtKB-UniRule"/>
</dbReference>
<dbReference type="EC" id="2.7.11.1" evidence="4"/>
<dbReference type="GO" id="GO:0030246">
    <property type="term" value="F:carbohydrate binding"/>
    <property type="evidence" value="ECO:0007669"/>
    <property type="project" value="UniProtKB-KW"/>
</dbReference>
<keyword evidence="7 20" id="KW-0812">Transmembrane</keyword>
<dbReference type="Gene3D" id="2.60.120.200">
    <property type="match status" value="1"/>
</dbReference>
<dbReference type="PROSITE" id="PS00108">
    <property type="entry name" value="PROTEIN_KINASE_ST"/>
    <property type="match status" value="1"/>
</dbReference>
<dbReference type="InterPro" id="IPR008271">
    <property type="entry name" value="Ser/Thr_kinase_AS"/>
</dbReference>
<dbReference type="SUPFAM" id="SSF56112">
    <property type="entry name" value="Protein kinase-like (PK-like)"/>
    <property type="match status" value="1"/>
</dbReference>
<keyword evidence="8" id="KW-0732">Signal</keyword>
<evidence type="ECO:0000256" key="4">
    <source>
        <dbReference type="ARBA" id="ARBA00012513"/>
    </source>
</evidence>
<keyword evidence="9" id="KW-0430">Lectin</keyword>
<keyword evidence="15" id="KW-0675">Receptor</keyword>
<evidence type="ECO:0000313" key="22">
    <source>
        <dbReference type="EMBL" id="KAK9727208.1"/>
    </source>
</evidence>
<keyword evidence="5" id="KW-0723">Serine/threonine-protein kinase</keyword>
<evidence type="ECO:0000256" key="16">
    <source>
        <dbReference type="ARBA" id="ARBA00023180"/>
    </source>
</evidence>
<comment type="similarity">
    <text evidence="2">In the N-terminal section; belongs to the leguminous lectin family.</text>
</comment>
<dbReference type="EMBL" id="JBDFQZ010000005">
    <property type="protein sequence ID" value="KAK9727208.1"/>
    <property type="molecule type" value="Genomic_DNA"/>
</dbReference>
<dbReference type="PANTHER" id="PTHR27007">
    <property type="match status" value="1"/>
</dbReference>
<keyword evidence="12 19" id="KW-0067">ATP-binding</keyword>
<dbReference type="Pfam" id="PF00139">
    <property type="entry name" value="Lectin_legB"/>
    <property type="match status" value="1"/>
</dbReference>
<evidence type="ECO:0000256" key="17">
    <source>
        <dbReference type="ARBA" id="ARBA00047899"/>
    </source>
</evidence>
<dbReference type="SUPFAM" id="SSF49899">
    <property type="entry name" value="Concanavalin A-like lectins/glucanases"/>
    <property type="match status" value="1"/>
</dbReference>
<name>A0AAW1L226_SAPOF</name>
<evidence type="ECO:0000256" key="7">
    <source>
        <dbReference type="ARBA" id="ARBA00022692"/>
    </source>
</evidence>
<keyword evidence="14 20" id="KW-0472">Membrane</keyword>
<comment type="subcellular location">
    <subcellularLocation>
        <location evidence="1">Membrane</location>
        <topology evidence="1">Single-pass type I membrane protein</topology>
    </subcellularLocation>
</comment>
<evidence type="ECO:0000256" key="15">
    <source>
        <dbReference type="ARBA" id="ARBA00023170"/>
    </source>
</evidence>
<dbReference type="AlphaFoldDB" id="A0AAW1L226"/>
<dbReference type="Pfam" id="PF00069">
    <property type="entry name" value="Pkinase"/>
    <property type="match status" value="1"/>
</dbReference>
<dbReference type="Gene3D" id="3.30.200.20">
    <property type="entry name" value="Phosphorylase Kinase, domain 1"/>
    <property type="match status" value="1"/>
</dbReference>
<keyword evidence="11" id="KW-0418">Kinase</keyword>
<keyword evidence="6" id="KW-0808">Transferase</keyword>
<dbReference type="FunFam" id="2.60.120.200:FF:000051">
    <property type="entry name" value="L-type lectin-domain containing receptor kinase V.9"/>
    <property type="match status" value="1"/>
</dbReference>
<evidence type="ECO:0000256" key="9">
    <source>
        <dbReference type="ARBA" id="ARBA00022734"/>
    </source>
</evidence>
<evidence type="ECO:0000256" key="2">
    <source>
        <dbReference type="ARBA" id="ARBA00008536"/>
    </source>
</evidence>
<proteinExistence type="inferred from homology"/>
<evidence type="ECO:0000313" key="23">
    <source>
        <dbReference type="Proteomes" id="UP001443914"/>
    </source>
</evidence>
<dbReference type="PROSITE" id="PS00107">
    <property type="entry name" value="PROTEIN_KINASE_ATP"/>
    <property type="match status" value="1"/>
</dbReference>
<dbReference type="InterPro" id="IPR017441">
    <property type="entry name" value="Protein_kinase_ATP_BS"/>
</dbReference>
<protein>
    <recommendedName>
        <fullName evidence="4">non-specific serine/threonine protein kinase</fullName>
        <ecNumber evidence="4">2.7.11.1</ecNumber>
    </recommendedName>
</protein>
<evidence type="ECO:0000256" key="11">
    <source>
        <dbReference type="ARBA" id="ARBA00022777"/>
    </source>
</evidence>
<evidence type="ECO:0000256" key="13">
    <source>
        <dbReference type="ARBA" id="ARBA00022989"/>
    </source>
</evidence>
<comment type="catalytic activity">
    <reaction evidence="17">
        <text>L-threonyl-[protein] + ATP = O-phospho-L-threonyl-[protein] + ADP + H(+)</text>
        <dbReference type="Rhea" id="RHEA:46608"/>
        <dbReference type="Rhea" id="RHEA-COMP:11060"/>
        <dbReference type="Rhea" id="RHEA-COMP:11605"/>
        <dbReference type="ChEBI" id="CHEBI:15378"/>
        <dbReference type="ChEBI" id="CHEBI:30013"/>
        <dbReference type="ChEBI" id="CHEBI:30616"/>
        <dbReference type="ChEBI" id="CHEBI:61977"/>
        <dbReference type="ChEBI" id="CHEBI:456216"/>
        <dbReference type="EC" id="2.7.11.1"/>
    </reaction>
</comment>
<gene>
    <name evidence="22" type="ORF">RND81_05G265700</name>
</gene>
<dbReference type="SMART" id="SM00220">
    <property type="entry name" value="S_TKc"/>
    <property type="match status" value="1"/>
</dbReference>
<dbReference type="GO" id="GO:0004674">
    <property type="term" value="F:protein serine/threonine kinase activity"/>
    <property type="evidence" value="ECO:0007669"/>
    <property type="project" value="UniProtKB-KW"/>
</dbReference>
<feature type="binding site" evidence="19">
    <location>
        <position position="378"/>
    </location>
    <ligand>
        <name>ATP</name>
        <dbReference type="ChEBI" id="CHEBI:30616"/>
    </ligand>
</feature>
<evidence type="ECO:0000256" key="6">
    <source>
        <dbReference type="ARBA" id="ARBA00022679"/>
    </source>
</evidence>
<dbReference type="Proteomes" id="UP001443914">
    <property type="component" value="Unassembled WGS sequence"/>
</dbReference>
<dbReference type="CDD" id="cd14066">
    <property type="entry name" value="STKc_IRAK"/>
    <property type="match status" value="1"/>
</dbReference>
<dbReference type="CDD" id="cd06899">
    <property type="entry name" value="lectin_legume_LecRK_Arcelin_ConA"/>
    <property type="match status" value="1"/>
</dbReference>
<dbReference type="InterPro" id="IPR001220">
    <property type="entry name" value="Legume_lectin_dom"/>
</dbReference>
<comment type="caution">
    <text evidence="22">The sequence shown here is derived from an EMBL/GenBank/DDBJ whole genome shotgun (WGS) entry which is preliminary data.</text>
</comment>
<evidence type="ECO:0000256" key="12">
    <source>
        <dbReference type="ARBA" id="ARBA00022840"/>
    </source>
</evidence>
<evidence type="ECO:0000256" key="3">
    <source>
        <dbReference type="ARBA" id="ARBA00010217"/>
    </source>
</evidence>
<reference evidence="22" key="1">
    <citation type="submission" date="2024-03" db="EMBL/GenBank/DDBJ databases">
        <title>WGS assembly of Saponaria officinalis var. Norfolk2.</title>
        <authorList>
            <person name="Jenkins J."/>
            <person name="Shu S."/>
            <person name="Grimwood J."/>
            <person name="Barry K."/>
            <person name="Goodstein D."/>
            <person name="Schmutz J."/>
            <person name="Leebens-Mack J."/>
            <person name="Osbourn A."/>
        </authorList>
    </citation>
    <scope>NUCLEOTIDE SEQUENCE [LARGE SCALE GENOMIC DNA]</scope>
    <source>
        <strain evidence="22">JIC</strain>
    </source>
</reference>
<dbReference type="InterPro" id="IPR000719">
    <property type="entry name" value="Prot_kinase_dom"/>
</dbReference>
<evidence type="ECO:0000256" key="19">
    <source>
        <dbReference type="PROSITE-ProRule" id="PRU10141"/>
    </source>
</evidence>
<dbReference type="PROSITE" id="PS50011">
    <property type="entry name" value="PROTEIN_KINASE_DOM"/>
    <property type="match status" value="1"/>
</dbReference>
<evidence type="ECO:0000256" key="1">
    <source>
        <dbReference type="ARBA" id="ARBA00004479"/>
    </source>
</evidence>
<accession>A0AAW1L226</accession>
<keyword evidence="16" id="KW-0325">Glycoprotein</keyword>
<keyword evidence="13 20" id="KW-1133">Transmembrane helix</keyword>
<dbReference type="InterPro" id="IPR013320">
    <property type="entry name" value="ConA-like_dom_sf"/>
</dbReference>
<sequence>MAIMTLGFPSTTIVFTIFLLIVITAQENTQFIFNGFKGCINNLDVDGLAKIHKNGLLQLTDFTMLKTSHVFYKNPVVFGQNHLSFSTTFVFAMHPQITNHSGHGIAFFISPTMNLHNTALGQSYLGLFNTSSNGLKSNHIFAVELDTIENIVFNDIDDNHVGIDVNSLVSVNSSSASYYSDRERAWKTLRLASGKPMRVWIDYDGVEKRIDVTIGPIDESKPSKSLLSEQLDLSTILVDSMYIGFSSATGLVSNYHSLLGWSWNQSGPAQDLDTSKLPSLPKFRNHWSRLNKVIVVVMVSVLSLAVLMIGGVTWIIRRKKYGELEEPWEQIYAPHRYSYKDLFTATKGFRDTELLGVGGFGKVYKGVLPSNSMLVAVKRVSHNSRQGMKEFVAEVASMRRLTHRNLVQLLGYCRRKGELLLVYEFMIHGSLDKLLFTKDEKSKLCWFQRFKIIKGIASALLYLHEEWEQSVIHRDVKASNVLLDAEMNARLGDFGLARLYDHGTDPRTTHLVGTMGYIAPEANRTRVPSTKTDVFAFGMFLFEVGCGRRPIDPHAQAAEDVILVDRVYDCWKKGAILEASDPKLERDYVKSEMELVLRLGLLCSNPKAEARPTMRQVVQYLHHGQMLPDIPSDYNPEGNDFFVEGLGASSSLPSSPFLPFASETVSFSYMSSEISVR</sequence>
<comment type="catalytic activity">
    <reaction evidence="18">
        <text>L-seryl-[protein] + ATP = O-phospho-L-seryl-[protein] + ADP + H(+)</text>
        <dbReference type="Rhea" id="RHEA:17989"/>
        <dbReference type="Rhea" id="RHEA-COMP:9863"/>
        <dbReference type="Rhea" id="RHEA-COMP:11604"/>
        <dbReference type="ChEBI" id="CHEBI:15378"/>
        <dbReference type="ChEBI" id="CHEBI:29999"/>
        <dbReference type="ChEBI" id="CHEBI:30616"/>
        <dbReference type="ChEBI" id="CHEBI:83421"/>
        <dbReference type="ChEBI" id="CHEBI:456216"/>
        <dbReference type="EC" id="2.7.11.1"/>
    </reaction>
</comment>
<dbReference type="FunFam" id="3.30.200.20:FF:000112">
    <property type="entry name" value="Lectin-domain containing receptor kinase A4.3"/>
    <property type="match status" value="1"/>
</dbReference>
<evidence type="ECO:0000256" key="5">
    <source>
        <dbReference type="ARBA" id="ARBA00022527"/>
    </source>
</evidence>
<dbReference type="FunFam" id="1.10.510.10:FF:000108">
    <property type="entry name" value="L-type lectin-domain containing receptor kinase S.4"/>
    <property type="match status" value="1"/>
</dbReference>
<keyword evidence="10 19" id="KW-0547">Nucleotide-binding</keyword>